<dbReference type="GO" id="GO:0008270">
    <property type="term" value="F:zinc ion binding"/>
    <property type="evidence" value="ECO:0007669"/>
    <property type="project" value="InterPro"/>
</dbReference>
<feature type="domain" description="DYW" evidence="3">
    <location>
        <begin position="38"/>
        <end position="102"/>
    </location>
</feature>
<feature type="region of interest" description="Disordered" evidence="2">
    <location>
        <begin position="185"/>
        <end position="206"/>
    </location>
</feature>
<protein>
    <submittedName>
        <fullName evidence="4">DYW domain containing protein</fullName>
    </submittedName>
</protein>
<dbReference type="Pfam" id="PF14432">
    <property type="entry name" value="DYW_deaminase"/>
    <property type="match status" value="1"/>
</dbReference>
<feature type="compositionally biased region" description="Basic and acidic residues" evidence="2">
    <location>
        <begin position="185"/>
        <end position="197"/>
    </location>
</feature>
<organism evidence="4 5">
    <name type="scientific">Parasponia andersonii</name>
    <name type="common">Sponia andersonii</name>
    <dbReference type="NCBI Taxonomy" id="3476"/>
    <lineage>
        <taxon>Eukaryota</taxon>
        <taxon>Viridiplantae</taxon>
        <taxon>Streptophyta</taxon>
        <taxon>Embryophyta</taxon>
        <taxon>Tracheophyta</taxon>
        <taxon>Spermatophyta</taxon>
        <taxon>Magnoliopsida</taxon>
        <taxon>eudicotyledons</taxon>
        <taxon>Gunneridae</taxon>
        <taxon>Pentapetalae</taxon>
        <taxon>rosids</taxon>
        <taxon>fabids</taxon>
        <taxon>Rosales</taxon>
        <taxon>Cannabaceae</taxon>
        <taxon>Parasponia</taxon>
    </lineage>
</organism>
<sequence length="206" mass="23713">MHAAANYWDNASDARELIIGIDVKNKVADLIKTIRDEGYVSDTDFLLLNVEEEEKKRALYYHIEKLAIAYRLLSTPPSTMIRVIKNLIRVCRNPIKYISKVNFSRRNCVDIYKSVPSFRGLNRLLRNLSKGPRFAYQISNRKLVSPSHNHQTTSYTKSARGHHFPSRLVESVNTISSVLRSSDFRDSKTDRDCETESLKSSQMSKD</sequence>
<evidence type="ECO:0000256" key="2">
    <source>
        <dbReference type="SAM" id="MobiDB-lite"/>
    </source>
</evidence>
<reference evidence="5" key="1">
    <citation type="submission" date="2016-06" db="EMBL/GenBank/DDBJ databases">
        <title>Parallel loss of symbiosis genes in relatives of nitrogen-fixing non-legume Parasponia.</title>
        <authorList>
            <person name="Van Velzen R."/>
            <person name="Holmer R."/>
            <person name="Bu F."/>
            <person name="Rutten L."/>
            <person name="Van Zeijl A."/>
            <person name="Liu W."/>
            <person name="Santuari L."/>
            <person name="Cao Q."/>
            <person name="Sharma T."/>
            <person name="Shen D."/>
            <person name="Roswanjaya Y."/>
            <person name="Wardhani T."/>
            <person name="Kalhor M.S."/>
            <person name="Jansen J."/>
            <person name="Van den Hoogen J."/>
            <person name="Gungor B."/>
            <person name="Hartog M."/>
            <person name="Hontelez J."/>
            <person name="Verver J."/>
            <person name="Yang W.-C."/>
            <person name="Schijlen E."/>
            <person name="Repin R."/>
            <person name="Schilthuizen M."/>
            <person name="Schranz E."/>
            <person name="Heidstra R."/>
            <person name="Miyata K."/>
            <person name="Fedorova E."/>
            <person name="Kohlen W."/>
            <person name="Bisseling T."/>
            <person name="Smit S."/>
            <person name="Geurts R."/>
        </authorList>
    </citation>
    <scope>NUCLEOTIDE SEQUENCE [LARGE SCALE GENOMIC DNA]</scope>
    <source>
        <strain evidence="5">cv. WU1-14</strain>
    </source>
</reference>
<accession>A0A2P5CBK6</accession>
<keyword evidence="5" id="KW-1185">Reference proteome</keyword>
<dbReference type="STRING" id="3476.A0A2P5CBK6"/>
<evidence type="ECO:0000313" key="5">
    <source>
        <dbReference type="Proteomes" id="UP000237105"/>
    </source>
</evidence>
<name>A0A2P5CBK6_PARAD</name>
<comment type="similarity">
    <text evidence="1">Belongs to the PPR family. PCMP-H subfamily.</text>
</comment>
<dbReference type="EMBL" id="JXTB01000149">
    <property type="protein sequence ID" value="PON58440.1"/>
    <property type="molecule type" value="Genomic_DNA"/>
</dbReference>
<comment type="caution">
    <text evidence="4">The sequence shown here is derived from an EMBL/GenBank/DDBJ whole genome shotgun (WGS) entry which is preliminary data.</text>
</comment>
<evidence type="ECO:0000313" key="4">
    <source>
        <dbReference type="EMBL" id="PON58440.1"/>
    </source>
</evidence>
<dbReference type="OrthoDB" id="185373at2759"/>
<proteinExistence type="inferred from homology"/>
<dbReference type="Proteomes" id="UP000237105">
    <property type="component" value="Unassembled WGS sequence"/>
</dbReference>
<dbReference type="InterPro" id="IPR032867">
    <property type="entry name" value="DYW_dom"/>
</dbReference>
<dbReference type="AlphaFoldDB" id="A0A2P5CBK6"/>
<evidence type="ECO:0000259" key="3">
    <source>
        <dbReference type="Pfam" id="PF14432"/>
    </source>
</evidence>
<gene>
    <name evidence="4" type="ORF">PanWU01x14_166520</name>
</gene>
<evidence type="ECO:0000256" key="1">
    <source>
        <dbReference type="ARBA" id="ARBA00006643"/>
    </source>
</evidence>